<reference evidence="1 2" key="1">
    <citation type="submission" date="2020-08" db="EMBL/GenBank/DDBJ databases">
        <title>Plant Genome Project.</title>
        <authorList>
            <person name="Zhang R.-G."/>
        </authorList>
    </citation>
    <scope>NUCLEOTIDE SEQUENCE [LARGE SCALE GENOMIC DNA]</scope>
    <source>
        <strain evidence="1">WSP0</strain>
        <tissue evidence="1">Leaf</tissue>
    </source>
</reference>
<evidence type="ECO:0000313" key="1">
    <source>
        <dbReference type="EMBL" id="KAG5516888.1"/>
    </source>
</evidence>
<gene>
    <name evidence="1" type="ORF">RHGRI_037576</name>
</gene>
<keyword evidence="2" id="KW-1185">Reference proteome</keyword>
<comment type="caution">
    <text evidence="1">The sequence shown here is derived from an EMBL/GenBank/DDBJ whole genome shotgun (WGS) entry which is preliminary data.</text>
</comment>
<name>A0AAV6HSP0_9ERIC</name>
<dbReference type="AlphaFoldDB" id="A0AAV6HSP0"/>
<organism evidence="1 2">
    <name type="scientific">Rhododendron griersonianum</name>
    <dbReference type="NCBI Taxonomy" id="479676"/>
    <lineage>
        <taxon>Eukaryota</taxon>
        <taxon>Viridiplantae</taxon>
        <taxon>Streptophyta</taxon>
        <taxon>Embryophyta</taxon>
        <taxon>Tracheophyta</taxon>
        <taxon>Spermatophyta</taxon>
        <taxon>Magnoliopsida</taxon>
        <taxon>eudicotyledons</taxon>
        <taxon>Gunneridae</taxon>
        <taxon>Pentapetalae</taxon>
        <taxon>asterids</taxon>
        <taxon>Ericales</taxon>
        <taxon>Ericaceae</taxon>
        <taxon>Ericoideae</taxon>
        <taxon>Rhodoreae</taxon>
        <taxon>Rhododendron</taxon>
    </lineage>
</organism>
<dbReference type="Proteomes" id="UP000823749">
    <property type="component" value="Chromosome 13"/>
</dbReference>
<evidence type="ECO:0000313" key="2">
    <source>
        <dbReference type="Proteomes" id="UP000823749"/>
    </source>
</evidence>
<proteinExistence type="predicted"/>
<protein>
    <submittedName>
        <fullName evidence="1">Uncharacterized protein</fullName>
    </submittedName>
</protein>
<accession>A0AAV6HSP0</accession>
<dbReference type="EMBL" id="JACTNZ010000013">
    <property type="protein sequence ID" value="KAG5516888.1"/>
    <property type="molecule type" value="Genomic_DNA"/>
</dbReference>
<sequence>MFGILDSSTLGVRPTIATQNSDLVPDSNQFAALDVPDLCGTEEVYSSHISLGLPDDLFEAPHASSVTGKYKDRKRNTPFIQMAEANVTAGEGREYSGREKGELGF</sequence>